<dbReference type="RefSeq" id="WP_212607915.1">
    <property type="nucleotide sequence ID" value="NZ_CP073910.1"/>
</dbReference>
<reference evidence="2" key="1">
    <citation type="submission" date="2021-04" db="EMBL/GenBank/DDBJ databases">
        <title>Isolation of p-tert-butylphenol degrading bacteria Sphingobium phenoxybenzoativorans Tas13 from active sludge.</title>
        <authorList>
            <person name="Li Y."/>
        </authorList>
    </citation>
    <scope>NUCLEOTIDE SEQUENCE</scope>
    <source>
        <strain evidence="2">Tas13</strain>
    </source>
</reference>
<proteinExistence type="predicted"/>
<feature type="compositionally biased region" description="Basic and acidic residues" evidence="1">
    <location>
        <begin position="116"/>
        <end position="142"/>
    </location>
</feature>
<gene>
    <name evidence="2" type="ORF">KFK14_12775</name>
</gene>
<name>A0A975K326_9SPHN</name>
<evidence type="ECO:0000313" key="3">
    <source>
        <dbReference type="Proteomes" id="UP000681425"/>
    </source>
</evidence>
<protein>
    <submittedName>
        <fullName evidence="2">Uncharacterized protein</fullName>
    </submittedName>
</protein>
<feature type="region of interest" description="Disordered" evidence="1">
    <location>
        <begin position="116"/>
        <end position="169"/>
    </location>
</feature>
<dbReference type="EMBL" id="CP073910">
    <property type="protein sequence ID" value="QUT04020.1"/>
    <property type="molecule type" value="Genomic_DNA"/>
</dbReference>
<keyword evidence="3" id="KW-1185">Reference proteome</keyword>
<accession>A0A975K326</accession>
<organism evidence="2 3">
    <name type="scientific">Sphingobium phenoxybenzoativorans</name>
    <dbReference type="NCBI Taxonomy" id="1592790"/>
    <lineage>
        <taxon>Bacteria</taxon>
        <taxon>Pseudomonadati</taxon>
        <taxon>Pseudomonadota</taxon>
        <taxon>Alphaproteobacteria</taxon>
        <taxon>Sphingomonadales</taxon>
        <taxon>Sphingomonadaceae</taxon>
        <taxon>Sphingobium</taxon>
    </lineage>
</organism>
<evidence type="ECO:0000313" key="2">
    <source>
        <dbReference type="EMBL" id="QUT04020.1"/>
    </source>
</evidence>
<dbReference type="Proteomes" id="UP000681425">
    <property type="component" value="Chromosome"/>
</dbReference>
<dbReference type="KEGG" id="spph:KFK14_12775"/>
<sequence length="234" mass="25680">MATAPIGHNNPPSVKEVALIEVSEALAPMFKRAAELLASAEKASAEDAESAGKCADLVKMIRACTDEIDRKRKEAQKPYDDAIGVMRDAPRKILLDLDNAKRKVAALGAEFDKKERQRLADEQAEKDAQAARDRKALEDRAESLGVELPPEEPKKEPARGKPVKAVQSDMGSSYYERTNDVYTIVDPYALPLEILSHEKVTAAIISVAREMRKGNKDARIKGIAITTETTTVVR</sequence>
<evidence type="ECO:0000256" key="1">
    <source>
        <dbReference type="SAM" id="MobiDB-lite"/>
    </source>
</evidence>
<dbReference type="AlphaFoldDB" id="A0A975K326"/>